<evidence type="ECO:0000313" key="1">
    <source>
        <dbReference type="EMBL" id="RIJ48148.1"/>
    </source>
</evidence>
<dbReference type="EMBL" id="QWGR01000005">
    <property type="protein sequence ID" value="RIJ48148.1"/>
    <property type="molecule type" value="Genomic_DNA"/>
</dbReference>
<dbReference type="InterPro" id="IPR009199">
    <property type="entry name" value="PhoPQ-act_pathogen-rel_PqaA"/>
</dbReference>
<dbReference type="OrthoDB" id="8950502at2"/>
<dbReference type="PIRSF" id="PIRSF014728">
    <property type="entry name" value="PqaA"/>
    <property type="match status" value="1"/>
</dbReference>
<dbReference type="PANTHER" id="PTHR31497">
    <property type="entry name" value="AUTOCRINE PROLIFERATION REPRESSOR PROTEIN A"/>
    <property type="match status" value="1"/>
</dbReference>
<dbReference type="AlphaFoldDB" id="A0A399SXD0"/>
<proteinExistence type="predicted"/>
<dbReference type="Pfam" id="PF10142">
    <property type="entry name" value="PhoPQ_related"/>
    <property type="match status" value="1"/>
</dbReference>
<dbReference type="PANTHER" id="PTHR31497:SF0">
    <property type="entry name" value="AUTOCRINE PROLIFERATION REPRESSOR PROTEIN A"/>
    <property type="match status" value="1"/>
</dbReference>
<reference evidence="1 2" key="1">
    <citation type="submission" date="2018-08" db="EMBL/GenBank/DDBJ databases">
        <title>Pallidiluteibacterium maritimus gen. nov., sp. nov., isolated from coastal sediment.</title>
        <authorList>
            <person name="Zhou L.Y."/>
        </authorList>
    </citation>
    <scope>NUCLEOTIDE SEQUENCE [LARGE SCALE GENOMIC DNA]</scope>
    <source>
        <strain evidence="1 2">XSD2</strain>
    </source>
</reference>
<dbReference type="SUPFAM" id="SSF53474">
    <property type="entry name" value="alpha/beta-Hydrolases"/>
    <property type="match status" value="1"/>
</dbReference>
<accession>A0A399SXD0</accession>
<dbReference type="RefSeq" id="WP_119437878.1">
    <property type="nucleotide sequence ID" value="NZ_QWGR01000005.1"/>
</dbReference>
<dbReference type="Proteomes" id="UP000265926">
    <property type="component" value="Unassembled WGS sequence"/>
</dbReference>
<sequence>MRKILLGIIVLLLPAMLVLAGTEKEITPQTALKAYLNNGDNSFNWEVQDQLKVDGVALYRVIFTSQTWRDLVWKHELTIMVPDELKHHDALLFITGGSVKNGEPNIHEWDKSEIKMFSQMAITNKAITAIVWQVPNQPIFDGKTEDEIISYTFHNFQSDNDYTWPLLFPMTKSAIRAMDAIQEFAKKDLKTKVNEFVVSGASKRGWTTWLTGASDKRVKAIGPMVIDMLNMQVNIPYHKTAWGEYSIQIEDYVKLGVAQQVGSEEGNALVQMVDPYSYRKALTMPKMIFNGANDEYWPVDAMKNYIDSIPGDNHLCYIPNAGHGLGDKTKAITTLSAFFGEAISGNKHPECNYSISENDGTVTLKMKADGNLLEDAILWSAESDDRDIRDNTWTDKSLGEKGKKEFTVTLKLPESGYKAFYVDLKYKAPFGGDYTQSTRMFLMNDQKVLLERGE</sequence>
<keyword evidence="2" id="KW-1185">Reference proteome</keyword>
<name>A0A399SXD0_9BACT</name>
<evidence type="ECO:0000313" key="2">
    <source>
        <dbReference type="Proteomes" id="UP000265926"/>
    </source>
</evidence>
<organism evidence="1 2">
    <name type="scientific">Maribellus luteus</name>
    <dbReference type="NCBI Taxonomy" id="2305463"/>
    <lineage>
        <taxon>Bacteria</taxon>
        <taxon>Pseudomonadati</taxon>
        <taxon>Bacteroidota</taxon>
        <taxon>Bacteroidia</taxon>
        <taxon>Marinilabiliales</taxon>
        <taxon>Prolixibacteraceae</taxon>
        <taxon>Maribellus</taxon>
    </lineage>
</organism>
<dbReference type="Gene3D" id="3.40.50.1820">
    <property type="entry name" value="alpha/beta hydrolase"/>
    <property type="match status" value="1"/>
</dbReference>
<protein>
    <submittedName>
        <fullName evidence="1">PhoPQ-activated pathogenicity-like protein PqaA type</fullName>
    </submittedName>
</protein>
<dbReference type="InterPro" id="IPR029058">
    <property type="entry name" value="AB_hydrolase_fold"/>
</dbReference>
<comment type="caution">
    <text evidence="1">The sequence shown here is derived from an EMBL/GenBank/DDBJ whole genome shotgun (WGS) entry which is preliminary data.</text>
</comment>
<gene>
    <name evidence="1" type="ORF">D1614_10450</name>
</gene>